<dbReference type="AlphaFoldDB" id="A0A0F9PCF4"/>
<protein>
    <submittedName>
        <fullName evidence="1">Uncharacterized protein</fullName>
    </submittedName>
</protein>
<proteinExistence type="predicted"/>
<name>A0A0F9PCF4_9ZZZZ</name>
<dbReference type="EMBL" id="LAZR01005589">
    <property type="protein sequence ID" value="KKM98690.1"/>
    <property type="molecule type" value="Genomic_DNA"/>
</dbReference>
<evidence type="ECO:0000313" key="1">
    <source>
        <dbReference type="EMBL" id="KKM98690.1"/>
    </source>
</evidence>
<accession>A0A0F9PCF4</accession>
<organism evidence="1">
    <name type="scientific">marine sediment metagenome</name>
    <dbReference type="NCBI Taxonomy" id="412755"/>
    <lineage>
        <taxon>unclassified sequences</taxon>
        <taxon>metagenomes</taxon>
        <taxon>ecological metagenomes</taxon>
    </lineage>
</organism>
<comment type="caution">
    <text evidence="1">The sequence shown here is derived from an EMBL/GenBank/DDBJ whole genome shotgun (WGS) entry which is preliminary data.</text>
</comment>
<gene>
    <name evidence="1" type="ORF">LCGC14_1155360</name>
</gene>
<reference evidence="1" key="1">
    <citation type="journal article" date="2015" name="Nature">
        <title>Complex archaea that bridge the gap between prokaryotes and eukaryotes.</title>
        <authorList>
            <person name="Spang A."/>
            <person name="Saw J.H."/>
            <person name="Jorgensen S.L."/>
            <person name="Zaremba-Niedzwiedzka K."/>
            <person name="Martijn J."/>
            <person name="Lind A.E."/>
            <person name="van Eijk R."/>
            <person name="Schleper C."/>
            <person name="Guy L."/>
            <person name="Ettema T.J."/>
        </authorList>
    </citation>
    <scope>NUCLEOTIDE SEQUENCE</scope>
</reference>
<sequence length="84" mass="9907">MGMVVISEYMLHCDGDDCERYWKFPDGSVLRLSEKIVEKHATNDGWYRVGGMSFRIEDKWYCPCCIPHYIARADKKRIDREASQ</sequence>